<name>A0A0K2G9V7_NITMO</name>
<protein>
    <recommendedName>
        <fullName evidence="5">Large ribosomal subunit protein uL6</fullName>
    </recommendedName>
</protein>
<proteinExistence type="inferred from homology"/>
<dbReference type="STRING" id="42253.NITMOv2_1221"/>
<dbReference type="PANTHER" id="PTHR11655:SF14">
    <property type="entry name" value="LARGE RIBOSOMAL SUBUNIT PROTEIN UL6M"/>
    <property type="match status" value="1"/>
</dbReference>
<dbReference type="InterPro" id="IPR020040">
    <property type="entry name" value="Ribosomal_uL6_a/b-dom"/>
</dbReference>
<evidence type="ECO:0000256" key="1">
    <source>
        <dbReference type="ARBA" id="ARBA00022730"/>
    </source>
</evidence>
<dbReference type="EMBL" id="CP011801">
    <property type="protein sequence ID" value="ALA57649.1"/>
    <property type="molecule type" value="Genomic_DNA"/>
</dbReference>
<dbReference type="InterPro" id="IPR036789">
    <property type="entry name" value="Ribosomal_uL6-like_a/b-dom_sf"/>
</dbReference>
<evidence type="ECO:0000256" key="5">
    <source>
        <dbReference type="HAMAP-Rule" id="MF_01365"/>
    </source>
</evidence>
<dbReference type="FunFam" id="3.90.930.12:FF:000002">
    <property type="entry name" value="50S ribosomal protein L6"/>
    <property type="match status" value="1"/>
</dbReference>
<dbReference type="GO" id="GO:0019843">
    <property type="term" value="F:rRNA binding"/>
    <property type="evidence" value="ECO:0007669"/>
    <property type="project" value="UniProtKB-UniRule"/>
</dbReference>
<dbReference type="Proteomes" id="UP000069205">
    <property type="component" value="Chromosome"/>
</dbReference>
<dbReference type="SUPFAM" id="SSF56053">
    <property type="entry name" value="Ribosomal protein L6"/>
    <property type="match status" value="2"/>
</dbReference>
<dbReference type="OrthoDB" id="9805007at2"/>
<dbReference type="PATRIC" id="fig|42253.5.peg.1202"/>
<dbReference type="KEGG" id="nmv:NITMOv2_1221"/>
<keyword evidence="1 5" id="KW-0699">rRNA-binding</keyword>
<keyword evidence="4 5" id="KW-0687">Ribonucleoprotein</keyword>
<dbReference type="GO" id="GO:0022625">
    <property type="term" value="C:cytosolic large ribosomal subunit"/>
    <property type="evidence" value="ECO:0007669"/>
    <property type="project" value="UniProtKB-UniRule"/>
</dbReference>
<comment type="function">
    <text evidence="5 7">This protein binds to the 23S rRNA, and is important in its secondary structure. It is located near the subunit interface in the base of the L7/L12 stalk, and near the tRNA binding site of the peptidyltransferase center.</text>
</comment>
<keyword evidence="2 5" id="KW-0694">RNA-binding</keyword>
<evidence type="ECO:0000256" key="3">
    <source>
        <dbReference type="ARBA" id="ARBA00022980"/>
    </source>
</evidence>
<comment type="similarity">
    <text evidence="5 6">Belongs to the universal ribosomal protein uL6 family.</text>
</comment>
<dbReference type="GO" id="GO:0002181">
    <property type="term" value="P:cytoplasmic translation"/>
    <property type="evidence" value="ECO:0007669"/>
    <property type="project" value="TreeGrafter"/>
</dbReference>
<gene>
    <name evidence="5 9" type="primary">rplF</name>
    <name evidence="9" type="ORF">NITMOv2_1221</name>
</gene>
<keyword evidence="10" id="KW-1185">Reference proteome</keyword>
<dbReference type="HAMAP" id="MF_01365_B">
    <property type="entry name" value="Ribosomal_uL6_B"/>
    <property type="match status" value="1"/>
</dbReference>
<dbReference type="InterPro" id="IPR019906">
    <property type="entry name" value="Ribosomal_uL6_bac-type"/>
</dbReference>
<reference evidence="9 10" key="1">
    <citation type="journal article" date="2015" name="Proc. Natl. Acad. Sci. U.S.A.">
        <title>Expanded metabolic versatility of ubiquitous nitrite-oxidizing bacteria from the genus Nitrospira.</title>
        <authorList>
            <person name="Koch H."/>
            <person name="Lucker S."/>
            <person name="Albertsen M."/>
            <person name="Kitzinger K."/>
            <person name="Herbold C."/>
            <person name="Spieck E."/>
            <person name="Nielsen P.H."/>
            <person name="Wagner M."/>
            <person name="Daims H."/>
        </authorList>
    </citation>
    <scope>NUCLEOTIDE SEQUENCE [LARGE SCALE GENOMIC DNA]</scope>
    <source>
        <strain evidence="9 10">NSP M-1</strain>
    </source>
</reference>
<dbReference type="Pfam" id="PF00347">
    <property type="entry name" value="Ribosomal_L6"/>
    <property type="match status" value="2"/>
</dbReference>
<dbReference type="PANTHER" id="PTHR11655">
    <property type="entry name" value="60S/50S RIBOSOMAL PROTEIN L6/L9"/>
    <property type="match status" value="1"/>
</dbReference>
<accession>A0A0K2G9V7</accession>
<dbReference type="AlphaFoldDB" id="A0A0K2G9V7"/>
<evidence type="ECO:0000256" key="6">
    <source>
        <dbReference type="RuleBase" id="RU003869"/>
    </source>
</evidence>
<dbReference type="RefSeq" id="WP_053378955.1">
    <property type="nucleotide sequence ID" value="NZ_CP011801.1"/>
</dbReference>
<dbReference type="Gene3D" id="3.90.930.12">
    <property type="entry name" value="Ribosomal protein L6, alpha-beta domain"/>
    <property type="match status" value="2"/>
</dbReference>
<evidence type="ECO:0000256" key="2">
    <source>
        <dbReference type="ARBA" id="ARBA00022884"/>
    </source>
</evidence>
<evidence type="ECO:0000313" key="10">
    <source>
        <dbReference type="Proteomes" id="UP000069205"/>
    </source>
</evidence>
<evidence type="ECO:0000256" key="7">
    <source>
        <dbReference type="RuleBase" id="RU003870"/>
    </source>
</evidence>
<comment type="subunit">
    <text evidence="5">Part of the 50S ribosomal subunit.</text>
</comment>
<sequence length="178" mass="19166">MSRIGNKPIAIPGGVEVKVAGPTVSVKGPLGKLDWSVAPGIAVAVENGQIVVSRSSDDRRVRALHGLVRAELNNMVQGVTKGYEQSMEITGVGYKTQIQGRTMSFNVGYINPVTYQVPAGIDVKVDKQTIINIKGVDKRLVGQVAANLRAIKPPDVYKQKGVRYMGEVLRKKEGKTGK</sequence>
<evidence type="ECO:0000259" key="8">
    <source>
        <dbReference type="Pfam" id="PF00347"/>
    </source>
</evidence>
<dbReference type="NCBIfam" id="TIGR03654">
    <property type="entry name" value="L6_bact"/>
    <property type="match status" value="1"/>
</dbReference>
<dbReference type="PRINTS" id="PR00059">
    <property type="entry name" value="RIBOSOMALL6"/>
</dbReference>
<keyword evidence="3 5" id="KW-0689">Ribosomal protein</keyword>
<dbReference type="InterPro" id="IPR000702">
    <property type="entry name" value="Ribosomal_uL6-like"/>
</dbReference>
<organism evidence="9 10">
    <name type="scientific">Nitrospira moscoviensis</name>
    <dbReference type="NCBI Taxonomy" id="42253"/>
    <lineage>
        <taxon>Bacteria</taxon>
        <taxon>Pseudomonadati</taxon>
        <taxon>Nitrospirota</taxon>
        <taxon>Nitrospiria</taxon>
        <taxon>Nitrospirales</taxon>
        <taxon>Nitrospiraceae</taxon>
        <taxon>Nitrospira</taxon>
    </lineage>
</organism>
<dbReference type="GO" id="GO:0003735">
    <property type="term" value="F:structural constituent of ribosome"/>
    <property type="evidence" value="ECO:0007669"/>
    <property type="project" value="UniProtKB-UniRule"/>
</dbReference>
<evidence type="ECO:0000313" key="9">
    <source>
        <dbReference type="EMBL" id="ALA57649.1"/>
    </source>
</evidence>
<feature type="domain" description="Large ribosomal subunit protein uL6 alpha-beta" evidence="8">
    <location>
        <begin position="11"/>
        <end position="82"/>
    </location>
</feature>
<feature type="domain" description="Large ribosomal subunit protein uL6 alpha-beta" evidence="8">
    <location>
        <begin position="91"/>
        <end position="164"/>
    </location>
</feature>
<evidence type="ECO:0000256" key="4">
    <source>
        <dbReference type="ARBA" id="ARBA00023274"/>
    </source>
</evidence>
<dbReference type="PIRSF" id="PIRSF002162">
    <property type="entry name" value="Ribosomal_L6"/>
    <property type="match status" value="1"/>
</dbReference>